<dbReference type="Gene3D" id="1.10.3210.10">
    <property type="entry name" value="Hypothetical protein af1432"/>
    <property type="match status" value="1"/>
</dbReference>
<dbReference type="AlphaFoldDB" id="A0AAW7PVN0"/>
<evidence type="ECO:0000313" key="1">
    <source>
        <dbReference type="EMBL" id="MDN5069673.1"/>
    </source>
</evidence>
<reference evidence="1" key="1">
    <citation type="submission" date="2022-12" db="EMBL/GenBank/DDBJ databases">
        <authorList>
            <person name="Uljanovas D."/>
        </authorList>
    </citation>
    <scope>NUCLEOTIDE SEQUENCE</scope>
    <source>
        <strain evidence="1">RCM69</strain>
    </source>
</reference>
<reference evidence="1" key="2">
    <citation type="journal article" date="2023" name="Microorganisms">
        <title>Genomic Characterization of Arcobacter butzleri Strains Isolated from Various Sources in Lithuania.</title>
        <authorList>
            <person name="Uljanovas D."/>
            <person name="Golz G."/>
            <person name="Fleischmann S."/>
            <person name="Kudirkiene E."/>
            <person name="Kasetiene N."/>
            <person name="Grineviciene A."/>
            <person name="Tamuleviciene E."/>
            <person name="Aksomaitiene J."/>
            <person name="Alter T."/>
            <person name="Malakauskas M."/>
        </authorList>
    </citation>
    <scope>NUCLEOTIDE SEQUENCE</scope>
    <source>
        <strain evidence="1">RCM69</strain>
    </source>
</reference>
<protein>
    <submittedName>
        <fullName evidence="1">Uncharacterized protein</fullName>
    </submittedName>
</protein>
<dbReference type="SUPFAM" id="SSF109604">
    <property type="entry name" value="HD-domain/PDEase-like"/>
    <property type="match status" value="1"/>
</dbReference>
<comment type="caution">
    <text evidence="1">The sequence shown here is derived from an EMBL/GenBank/DDBJ whole genome shotgun (WGS) entry which is preliminary data.</text>
</comment>
<dbReference type="EMBL" id="JAPZCX010000002">
    <property type="protein sequence ID" value="MDN5069673.1"/>
    <property type="molecule type" value="Genomic_DNA"/>
</dbReference>
<gene>
    <name evidence="1" type="ORF">O8C76_01370</name>
</gene>
<proteinExistence type="predicted"/>
<name>A0AAW7PVN0_9BACT</name>
<organism evidence="1 2">
    <name type="scientific">Aliarcobacter butzleri</name>
    <dbReference type="NCBI Taxonomy" id="28197"/>
    <lineage>
        <taxon>Bacteria</taxon>
        <taxon>Pseudomonadati</taxon>
        <taxon>Campylobacterota</taxon>
        <taxon>Epsilonproteobacteria</taxon>
        <taxon>Campylobacterales</taxon>
        <taxon>Arcobacteraceae</taxon>
        <taxon>Aliarcobacter</taxon>
    </lineage>
</organism>
<dbReference type="RefSeq" id="WP_237937956.1">
    <property type="nucleotide sequence ID" value="NZ_JAKKPJ010000025.1"/>
</dbReference>
<evidence type="ECO:0000313" key="2">
    <source>
        <dbReference type="Proteomes" id="UP001170288"/>
    </source>
</evidence>
<accession>A0AAW7PVN0</accession>
<dbReference type="Proteomes" id="UP001170288">
    <property type="component" value="Unassembled WGS sequence"/>
</dbReference>
<sequence>MAKLMNLSGNIVDIFNLKKEDITADVIILGACRINRFLGQTKYAYPVAAHLLSGYWYLEKIGASLTLKKQWLIHEAFESYSGVDLPSPLKAELPLYKEAEKRALKVIAEAFGINPVESDEIKTLDRSIMIAEALELMPNKKYWNEFASQNNITPLDSNFVISKEFCYEENLRKTLTDIWNEVFGSQDLVANTKNYSVGIYPDEDRGWFEHNIYGDQKGGGLWFNSDKELTDYDGISSLPLEVVEAIRGLGYKVDQSFCSEN</sequence>